<feature type="transmembrane region" description="Helical" evidence="9">
    <location>
        <begin position="894"/>
        <end position="911"/>
    </location>
</feature>
<feature type="domain" description="ABC transporter" evidence="10">
    <location>
        <begin position="1376"/>
        <end position="1610"/>
    </location>
</feature>
<proteinExistence type="inferred from homology"/>
<dbReference type="InterPro" id="IPR003439">
    <property type="entry name" value="ABC_transporter-like_ATP-bd"/>
</dbReference>
<dbReference type="SMART" id="SM00382">
    <property type="entry name" value="AAA"/>
    <property type="match status" value="2"/>
</dbReference>
<feature type="transmembrane region" description="Helical" evidence="9">
    <location>
        <begin position="1183"/>
        <end position="1204"/>
    </location>
</feature>
<accession>A0A1Y2C6L2</accession>
<dbReference type="Proteomes" id="UP000193920">
    <property type="component" value="Unassembled WGS sequence"/>
</dbReference>
<evidence type="ECO:0000313" key="11">
    <source>
        <dbReference type="EMBL" id="ORY42681.1"/>
    </source>
</evidence>
<dbReference type="Pfam" id="PF00005">
    <property type="entry name" value="ABC_tran"/>
    <property type="match status" value="2"/>
</dbReference>
<dbReference type="Gene3D" id="3.40.50.300">
    <property type="entry name" value="P-loop containing nucleotide triphosphate hydrolases"/>
    <property type="match status" value="2"/>
</dbReference>
<evidence type="ECO:0000256" key="5">
    <source>
        <dbReference type="ARBA" id="ARBA00022741"/>
    </source>
</evidence>
<dbReference type="GO" id="GO:0016887">
    <property type="term" value="F:ATP hydrolysis activity"/>
    <property type="evidence" value="ECO:0007669"/>
    <property type="project" value="InterPro"/>
</dbReference>
<protein>
    <submittedName>
        <fullName evidence="11">p-loop containing nucleoside triphosphate hydrolase protein</fullName>
    </submittedName>
</protein>
<feature type="transmembrane region" description="Helical" evidence="9">
    <location>
        <begin position="377"/>
        <end position="396"/>
    </location>
</feature>
<evidence type="ECO:0000256" key="2">
    <source>
        <dbReference type="ARBA" id="ARBA00008869"/>
    </source>
</evidence>
<dbReference type="InterPro" id="IPR017871">
    <property type="entry name" value="ABC_transporter-like_CS"/>
</dbReference>
<dbReference type="OrthoDB" id="66620at2759"/>
<reference evidence="11 12" key="1">
    <citation type="submission" date="2016-08" db="EMBL/GenBank/DDBJ databases">
        <title>A Parts List for Fungal Cellulosomes Revealed by Comparative Genomics.</title>
        <authorList>
            <consortium name="DOE Joint Genome Institute"/>
            <person name="Haitjema C.H."/>
            <person name="Gilmore S.P."/>
            <person name="Henske J.K."/>
            <person name="Solomon K.V."/>
            <person name="De Groot R."/>
            <person name="Kuo A."/>
            <person name="Mondo S.J."/>
            <person name="Salamov A.A."/>
            <person name="Labutti K."/>
            <person name="Zhao Z."/>
            <person name="Chiniquy J."/>
            <person name="Barry K."/>
            <person name="Brewer H.M."/>
            <person name="Purvine S.O."/>
            <person name="Wright A.T."/>
            <person name="Boxma B."/>
            <person name="Van Alen T."/>
            <person name="Hackstein J.H."/>
            <person name="Baker S.E."/>
            <person name="Grigoriev I.V."/>
            <person name="O'Malley M.A."/>
        </authorList>
    </citation>
    <scope>NUCLEOTIDE SEQUENCE [LARGE SCALE GENOMIC DNA]</scope>
    <source>
        <strain evidence="11 12">G1</strain>
    </source>
</reference>
<evidence type="ECO:0000256" key="4">
    <source>
        <dbReference type="ARBA" id="ARBA00022692"/>
    </source>
</evidence>
<evidence type="ECO:0000256" key="3">
    <source>
        <dbReference type="ARBA" id="ARBA00022448"/>
    </source>
</evidence>
<dbReference type="InterPro" id="IPR003593">
    <property type="entry name" value="AAA+_ATPase"/>
</dbReference>
<dbReference type="CDD" id="cd03263">
    <property type="entry name" value="ABC_subfamily_A"/>
    <property type="match status" value="2"/>
</dbReference>
<dbReference type="InterPro" id="IPR013525">
    <property type="entry name" value="ABC2_TM"/>
</dbReference>
<sequence length="1707" mass="197473">MYIIEQFKVIFWKNWKIFKRSSILFPLSEILVTATVVSSIAIHYNENHKYEKEGSSALGNVYKRFENNTLNSNSNIFGFVFPKDRSLISETDFVNEFLNDVAINKLVSKQKQINIQVFTKTFNNEEELEDFSNKDIENKFLAGIIFGQNYLNYTIRIKGDKITDSRREPIENFGKSRRSEYFYYGRNVIDVKKYSSYLVFGNKYFVRNNKTEGDKYLDSFIPVQIAIDNIIINKLTNGTVKGFGPVDIGRLSKNEINYKISNEDNRKESFSGYAYSISFLFVGQMIHVIIKLMDEKESGLRDGLISVGANRTFLWLTWVVIYLPFSIVSILFLIIFDPPVIMKSINPLIFFSIMFFYAISVLEIVVIFCLLSKNINTVIILTSSLLCVLIKFNNLLYDLEVANPIFEILEKCISLLFSPVGISMSGAILTYTDNNNDYIGFNNFFSSGFGTYFVFIIIDVVMYFCIAYIIDSSEGWKVKVNIGQKYLEKAMAENISYALDIQEDPLGSECLVQVRNIYKIYKFKKSYISESHSNEAKLGNAFTANNNISFNVYKDEIFGILGHNGAGKSTLIQIMIGMITPDSGEVFYNGQAISKNKKEIHKQFGICLQNNNNLIKGFTVGDHFMFYSRLKGVKTDLYEWLEDIDLLGKEYCEVQNLSFGQKRKLCIGLAFIGNPKYVFLDEPTSGLDPLSRQKIWSLLLEKKKDRVIFMTTHYMDEADIITDRKLILNQGVIRCMGSSIYLKNHFQMRYRLEIETDFPKDVEEIIKYYVPETEYFNDKTRVRLNRTSKQIIKSSISVHIWKLPIEFSPLFPSLIKCIENEKQKGTLLRDFSVNAPRLEELFIQLDRENENDKDHSTALAIELPNNDALKHPNSFIKACRIARYRIRLPYRKKLYLFISIVLPMIILIVFLNRIDKDISEKEFYGFDHRELSVNMYKDQQWNYDASNSHMDSFYTPQILEQELPKRSVNSNNQKSNTTSISNSSLIFHSREEMEDIGKSITESPYYVSSISGNFTNNQYQFQIYYNESMTHGLPSTFNLLTNSILASRHINETIQVYTHPLSFFDLSELTKEKFYSVILISVCISLCLSFIGCNAVYERINKLLKQLQLNGISNKSYWMSLFISDYLWFLVSCATIIVSLIICHFSPLFFFNILLISSVFFVFSGIGCILFQYCVSFAISTKAYAFIIFAVINVFPTFVFAYTTKELHMENDSKDFMYSNFITAIIFDVIIPPYCFVRVFKNLISIGIEYKSLNTSISIADLLSVKNQISCHFIGAFIAIIVYVILLDYINRRNYLPRKEKVYEISKELHDEIEMDLNAGDEDVLHEYERVQADAKINDIPIKLVNLMKEYNDLKFRYWEDFRTAMQRDSAPYGGYHLSRVGEDERHRRIALTAFDFTTLGIDKCECFGILGPNGSGKTSLLNTVSFTVNQTAGDILYEGKNTLDRKENEITLGYCPQENTLWEGMTLYEHIVMFLYLRGLSHSNAKRLAKQFIYYCRLTPHINKVPSELSGGTRRKLNILIALCSSPSRVLLDEPSTGMDPSTRRYIWEIIKASIQQNQSSTIMTTHSMEEAELLCNRIAIMVNGKLQCIGSPEHLKIKFGHTYILDVHTKDIDKFQQIIVENYELFGQNAEYNREVKSPERVKYEIYHTNTSDIGRIFEIMEAYRDKHIFIDYSYSQTTLNEVFLNFARLKENIDVDSISNETII</sequence>
<dbReference type="STRING" id="1754190.A0A1Y2C6L2"/>
<keyword evidence="8 9" id="KW-0472">Membrane</keyword>
<comment type="subcellular location">
    <subcellularLocation>
        <location evidence="1">Membrane</location>
        <topology evidence="1">Multi-pass membrane protein</topology>
    </subcellularLocation>
</comment>
<evidence type="ECO:0000256" key="8">
    <source>
        <dbReference type="ARBA" id="ARBA00023136"/>
    </source>
</evidence>
<keyword evidence="12" id="KW-1185">Reference proteome</keyword>
<dbReference type="PROSITE" id="PS50893">
    <property type="entry name" value="ABC_TRANSPORTER_2"/>
    <property type="match status" value="2"/>
</dbReference>
<keyword evidence="3" id="KW-0813">Transport</keyword>
<organism evidence="11 12">
    <name type="scientific">Neocallimastix californiae</name>
    <dbReference type="NCBI Taxonomy" id="1754190"/>
    <lineage>
        <taxon>Eukaryota</taxon>
        <taxon>Fungi</taxon>
        <taxon>Fungi incertae sedis</taxon>
        <taxon>Chytridiomycota</taxon>
        <taxon>Chytridiomycota incertae sedis</taxon>
        <taxon>Neocallimastigomycetes</taxon>
        <taxon>Neocallimastigales</taxon>
        <taxon>Neocallimastigaceae</taxon>
        <taxon>Neocallimastix</taxon>
    </lineage>
</organism>
<dbReference type="PANTHER" id="PTHR19229:SF209">
    <property type="entry name" value="ATP-BINDING CASSETTE SUB-FAMILY A MEMBER 5 ISOFORM X1"/>
    <property type="match status" value="1"/>
</dbReference>
<evidence type="ECO:0000256" key="6">
    <source>
        <dbReference type="ARBA" id="ARBA00022840"/>
    </source>
</evidence>
<name>A0A1Y2C6L2_9FUNG</name>
<gene>
    <name evidence="11" type="ORF">LY90DRAFT_385283</name>
</gene>
<keyword evidence="5" id="KW-0547">Nucleotide-binding</keyword>
<feature type="transmembrane region" description="Helical" evidence="9">
    <location>
        <begin position="1269"/>
        <end position="1290"/>
    </location>
</feature>
<feature type="transmembrane region" description="Helical" evidence="9">
    <location>
        <begin position="1148"/>
        <end position="1171"/>
    </location>
</feature>
<keyword evidence="6" id="KW-0067">ATP-binding</keyword>
<feature type="domain" description="ABC transporter" evidence="10">
    <location>
        <begin position="512"/>
        <end position="755"/>
    </location>
</feature>
<dbReference type="EMBL" id="MCOG01000119">
    <property type="protein sequence ID" value="ORY42681.1"/>
    <property type="molecule type" value="Genomic_DNA"/>
</dbReference>
<feature type="transmembrane region" description="Helical" evidence="9">
    <location>
        <begin position="449"/>
        <end position="470"/>
    </location>
</feature>
<feature type="transmembrane region" description="Helical" evidence="9">
    <location>
        <begin position="313"/>
        <end position="336"/>
    </location>
</feature>
<evidence type="ECO:0000313" key="12">
    <source>
        <dbReference type="Proteomes" id="UP000193920"/>
    </source>
</evidence>
<keyword evidence="11" id="KW-0378">Hydrolase</keyword>
<evidence type="ECO:0000256" key="1">
    <source>
        <dbReference type="ARBA" id="ARBA00004141"/>
    </source>
</evidence>
<dbReference type="FunFam" id="3.40.50.300:FF:000335">
    <property type="entry name" value="ATP binding cassette subfamily A member 5"/>
    <property type="match status" value="1"/>
</dbReference>
<dbReference type="GO" id="GO:0140359">
    <property type="term" value="F:ABC-type transporter activity"/>
    <property type="evidence" value="ECO:0007669"/>
    <property type="project" value="InterPro"/>
</dbReference>
<feature type="transmembrane region" description="Helical" evidence="9">
    <location>
        <begin position="23"/>
        <end position="42"/>
    </location>
</feature>
<evidence type="ECO:0000259" key="10">
    <source>
        <dbReference type="PROSITE" id="PS50893"/>
    </source>
</evidence>
<keyword evidence="7 9" id="KW-1133">Transmembrane helix</keyword>
<keyword evidence="4 9" id="KW-0812">Transmembrane</keyword>
<evidence type="ECO:0000256" key="7">
    <source>
        <dbReference type="ARBA" id="ARBA00022989"/>
    </source>
</evidence>
<comment type="similarity">
    <text evidence="2">Belongs to the ABC transporter superfamily. ABCA family.</text>
</comment>
<feature type="transmembrane region" description="Helical" evidence="9">
    <location>
        <begin position="408"/>
        <end position="429"/>
    </location>
</feature>
<feature type="transmembrane region" description="Helical" evidence="9">
    <location>
        <begin position="1074"/>
        <end position="1097"/>
    </location>
</feature>
<comment type="caution">
    <text evidence="11">The sequence shown here is derived from an EMBL/GenBank/DDBJ whole genome shotgun (WGS) entry which is preliminary data.</text>
</comment>
<dbReference type="InterPro" id="IPR027417">
    <property type="entry name" value="P-loop_NTPase"/>
</dbReference>
<dbReference type="GO" id="GO:0005524">
    <property type="term" value="F:ATP binding"/>
    <property type="evidence" value="ECO:0007669"/>
    <property type="project" value="UniProtKB-KW"/>
</dbReference>
<feature type="transmembrane region" description="Helical" evidence="9">
    <location>
        <begin position="1118"/>
        <end position="1142"/>
    </location>
</feature>
<dbReference type="InterPro" id="IPR026082">
    <property type="entry name" value="ABCA"/>
</dbReference>
<feature type="transmembrane region" description="Helical" evidence="9">
    <location>
        <begin position="348"/>
        <end position="371"/>
    </location>
</feature>
<evidence type="ECO:0000256" key="9">
    <source>
        <dbReference type="SAM" id="Phobius"/>
    </source>
</evidence>
<dbReference type="Pfam" id="PF12698">
    <property type="entry name" value="ABC2_membrane_3"/>
    <property type="match status" value="1"/>
</dbReference>
<dbReference type="PROSITE" id="PS00211">
    <property type="entry name" value="ABC_TRANSPORTER_1"/>
    <property type="match status" value="1"/>
</dbReference>
<dbReference type="GO" id="GO:0005319">
    <property type="term" value="F:lipid transporter activity"/>
    <property type="evidence" value="ECO:0007669"/>
    <property type="project" value="TreeGrafter"/>
</dbReference>
<dbReference type="GO" id="GO:0016020">
    <property type="term" value="C:membrane"/>
    <property type="evidence" value="ECO:0007669"/>
    <property type="project" value="UniProtKB-SubCell"/>
</dbReference>
<dbReference type="PANTHER" id="PTHR19229">
    <property type="entry name" value="ATP-BINDING CASSETTE TRANSPORTER SUBFAMILY A ABCA"/>
    <property type="match status" value="1"/>
</dbReference>
<feature type="transmembrane region" description="Helical" evidence="9">
    <location>
        <begin position="1216"/>
        <end position="1237"/>
    </location>
</feature>
<dbReference type="SUPFAM" id="SSF52540">
    <property type="entry name" value="P-loop containing nucleoside triphosphate hydrolases"/>
    <property type="match status" value="2"/>
</dbReference>